<evidence type="ECO:0000256" key="1">
    <source>
        <dbReference type="ARBA" id="ARBA00022729"/>
    </source>
</evidence>
<accession>A0A4Q9V234</accession>
<dbReference type="Proteomes" id="UP000293036">
    <property type="component" value="Unassembled WGS sequence"/>
</dbReference>
<dbReference type="SUPFAM" id="SSF53850">
    <property type="entry name" value="Periplasmic binding protein-like II"/>
    <property type="match status" value="1"/>
</dbReference>
<dbReference type="PANTHER" id="PTHR30006:SF2">
    <property type="entry name" value="ABC TRANSPORTER SUBSTRATE-BINDING PROTEIN"/>
    <property type="match status" value="1"/>
</dbReference>
<dbReference type="GO" id="GO:0015888">
    <property type="term" value="P:thiamine transport"/>
    <property type="evidence" value="ECO:0007669"/>
    <property type="project" value="TreeGrafter"/>
</dbReference>
<dbReference type="Gene3D" id="3.40.190.10">
    <property type="entry name" value="Periplasmic binding protein-like II"/>
    <property type="match status" value="2"/>
</dbReference>
<dbReference type="GO" id="GO:0030288">
    <property type="term" value="C:outer membrane-bounded periplasmic space"/>
    <property type="evidence" value="ECO:0007669"/>
    <property type="project" value="TreeGrafter"/>
</dbReference>
<reference evidence="2 3" key="1">
    <citation type="submission" date="2019-02" db="EMBL/GenBank/DDBJ databases">
        <title>Arcanobacterium bovis sp. nov., isolated from the milk of a cow with mastitis.</title>
        <authorList>
            <person name="Sammra O."/>
            <person name="Foster G."/>
            <person name="Hassan A."/>
            <person name="Alssahen M."/>
            <person name="Laemmler C."/>
            <person name="Borowiak M."/>
            <person name="Malorny B."/>
            <person name="Abdulmawjood A."/>
        </authorList>
    </citation>
    <scope>NUCLEOTIDE SEQUENCE [LARGE SCALE GENOMIC DNA]</scope>
    <source>
        <strain evidence="2 3">C605018/01/1</strain>
    </source>
</reference>
<sequence length="330" mass="36140">MVKSRWLQSMIPRFAIASVVLVFFLVLGIVARPTGADLNVICSNNLDSCEALAHSFEEKTRTKVSIVRLPTSEALAHLKNVRYQNDFDVWFGGPTESYVLADEAGLLAASNVQGLSQTWVGIYGGILAFCVSDSIDAPQSWEELVRTDSISLAAPNPATSGTAGTMLWVQYLRIHSESEMNRFLQQLDQKVSTYTDSGIAPAKLVARKKADVGITFAPYCERERVRGAKIKTVYPSDGTGYEIGGISRLRNAPNAELAEKFVQYAASDEGQEISARSALQNPISPSLPNNLKNALDTVNAPVYSDHISTSAHLRAQLISNWIRQVRNGQY</sequence>
<keyword evidence="3" id="KW-1185">Reference proteome</keyword>
<evidence type="ECO:0008006" key="4">
    <source>
        <dbReference type="Google" id="ProtNLM"/>
    </source>
</evidence>
<dbReference type="RefSeq" id="WP_131280871.1">
    <property type="nucleotide sequence ID" value="NZ_JBHSLR010000009.1"/>
</dbReference>
<protein>
    <recommendedName>
        <fullName evidence="4">ABC transporter substrate-binding protein</fullName>
    </recommendedName>
</protein>
<gene>
    <name evidence="2" type="ORF">EZJ44_05050</name>
</gene>
<dbReference type="AlphaFoldDB" id="A0A4Q9V234"/>
<dbReference type="GO" id="GO:0030975">
    <property type="term" value="F:thiamine binding"/>
    <property type="evidence" value="ECO:0007669"/>
    <property type="project" value="TreeGrafter"/>
</dbReference>
<dbReference type="PANTHER" id="PTHR30006">
    <property type="entry name" value="THIAMINE-BINDING PERIPLASMIC PROTEIN-RELATED"/>
    <property type="match status" value="1"/>
</dbReference>
<evidence type="ECO:0000313" key="2">
    <source>
        <dbReference type="EMBL" id="TBW22190.1"/>
    </source>
</evidence>
<organism evidence="2 3">
    <name type="scientific">Arcanobacterium bovis</name>
    <dbReference type="NCBI Taxonomy" id="2529275"/>
    <lineage>
        <taxon>Bacteria</taxon>
        <taxon>Bacillati</taxon>
        <taxon>Actinomycetota</taxon>
        <taxon>Actinomycetes</taxon>
        <taxon>Actinomycetales</taxon>
        <taxon>Actinomycetaceae</taxon>
        <taxon>Arcanobacterium</taxon>
    </lineage>
</organism>
<dbReference type="Pfam" id="PF13531">
    <property type="entry name" value="SBP_bac_11"/>
    <property type="match status" value="1"/>
</dbReference>
<dbReference type="EMBL" id="SJDT01000003">
    <property type="protein sequence ID" value="TBW22190.1"/>
    <property type="molecule type" value="Genomic_DNA"/>
</dbReference>
<comment type="caution">
    <text evidence="2">The sequence shown here is derived from an EMBL/GenBank/DDBJ whole genome shotgun (WGS) entry which is preliminary data.</text>
</comment>
<keyword evidence="1" id="KW-0732">Signal</keyword>
<dbReference type="GO" id="GO:0030976">
    <property type="term" value="F:thiamine pyrophosphate binding"/>
    <property type="evidence" value="ECO:0007669"/>
    <property type="project" value="TreeGrafter"/>
</dbReference>
<dbReference type="OrthoDB" id="366726at2"/>
<proteinExistence type="predicted"/>
<evidence type="ECO:0000313" key="3">
    <source>
        <dbReference type="Proteomes" id="UP000293036"/>
    </source>
</evidence>
<name>A0A4Q9V234_9ACTO</name>